<protein>
    <recommendedName>
        <fullName evidence="2">NADH:flavin oxidoreductase/NADH oxidase N-terminal domain-containing protein</fullName>
    </recommendedName>
</protein>
<keyword evidence="1" id="KW-0285">Flavoprotein</keyword>
<dbReference type="FunFam" id="3.20.20.70:FF:000138">
    <property type="entry name" value="NADPH dehydrogenase 1"/>
    <property type="match status" value="1"/>
</dbReference>
<dbReference type="PANTHER" id="PTHR22893:SF91">
    <property type="entry name" value="NADPH DEHYDROGENASE 2-RELATED"/>
    <property type="match status" value="1"/>
</dbReference>
<dbReference type="GO" id="GO:0010181">
    <property type="term" value="F:FMN binding"/>
    <property type="evidence" value="ECO:0007669"/>
    <property type="project" value="InterPro"/>
</dbReference>
<dbReference type="Proteomes" id="UP000319257">
    <property type="component" value="Unassembled WGS sequence"/>
</dbReference>
<dbReference type="InterPro" id="IPR045247">
    <property type="entry name" value="Oye-like"/>
</dbReference>
<reference evidence="3 4" key="1">
    <citation type="submission" date="2019-06" db="EMBL/GenBank/DDBJ databases">
        <title>Draft genome sequence of the filamentous fungus Phialemoniopsis curvata isolated from diesel fuel.</title>
        <authorList>
            <person name="Varaljay V.A."/>
            <person name="Lyon W.J."/>
            <person name="Crouch A.L."/>
            <person name="Drake C.E."/>
            <person name="Hollomon J.M."/>
            <person name="Nadeau L.J."/>
            <person name="Nunn H.S."/>
            <person name="Stevenson B.S."/>
            <person name="Bojanowski C.L."/>
            <person name="Crookes-Goodson W.J."/>
        </authorList>
    </citation>
    <scope>NUCLEOTIDE SEQUENCE [LARGE SCALE GENOMIC DNA]</scope>
    <source>
        <strain evidence="3 4">D216</strain>
    </source>
</reference>
<organism evidence="3 4">
    <name type="scientific">Thyridium curvatum</name>
    <dbReference type="NCBI Taxonomy" id="1093900"/>
    <lineage>
        <taxon>Eukaryota</taxon>
        <taxon>Fungi</taxon>
        <taxon>Dikarya</taxon>
        <taxon>Ascomycota</taxon>
        <taxon>Pezizomycotina</taxon>
        <taxon>Sordariomycetes</taxon>
        <taxon>Sordariomycetidae</taxon>
        <taxon>Thyridiales</taxon>
        <taxon>Thyridiaceae</taxon>
        <taxon>Thyridium</taxon>
    </lineage>
</organism>
<keyword evidence="4" id="KW-1185">Reference proteome</keyword>
<dbReference type="STRING" id="1093900.A0A507AJW6"/>
<dbReference type="RefSeq" id="XP_030988908.1">
    <property type="nucleotide sequence ID" value="XM_031133569.1"/>
</dbReference>
<sequence length="420" mass="46556">MDSSSVSPSQSRLFRPLKVGTMNLQHRIVLPPLTRFRNDDAHVPLDFMQKYYADRASAPGTLVISEATAVAHSEEGQRNLPGLVSDDQVEGWRKIIAGVHAQGSYYFQQIWAMGRASDAEYMEERGLPYRSSSNVPLPKSRMQPREMTEAEILDTIQAFVDTAKRAVAAGADGIEIHSAHGYMLDQFLSDGINKRTDRWGGSIEGRSRLTIEVVKAVVAAIGADRVGLRLSPFAGFQGSEKSDSRELYTYLVGQLKSLNYKLAYLSLVEATGDPGALIFDDQEINLGQTLDFILEIWDNLSPVIVAGGYRPDTAARAVEYHYKWFDVLIGFGRLFLANPDLVFKIQHGLKLNRYDRSTFYLNKSEVGYNDYAFSEEFLGIASPQEVSAMSTEVVAQDLRMTESGRSLVQAGTAEASEVEA</sequence>
<dbReference type="InParanoid" id="A0A507AJW6"/>
<gene>
    <name evidence="3" type="ORF">E0L32_010900</name>
</gene>
<dbReference type="SUPFAM" id="SSF51395">
    <property type="entry name" value="FMN-linked oxidoreductases"/>
    <property type="match status" value="1"/>
</dbReference>
<dbReference type="GeneID" id="41978347"/>
<comment type="caution">
    <text evidence="3">The sequence shown here is derived from an EMBL/GenBank/DDBJ whole genome shotgun (WGS) entry which is preliminary data.</text>
</comment>
<dbReference type="GO" id="GO:0003959">
    <property type="term" value="F:NADPH dehydrogenase activity"/>
    <property type="evidence" value="ECO:0007669"/>
    <property type="project" value="TreeGrafter"/>
</dbReference>
<dbReference type="PANTHER" id="PTHR22893">
    <property type="entry name" value="NADH OXIDOREDUCTASE-RELATED"/>
    <property type="match status" value="1"/>
</dbReference>
<dbReference type="EMBL" id="SKBQ01000093">
    <property type="protein sequence ID" value="TPX07197.1"/>
    <property type="molecule type" value="Genomic_DNA"/>
</dbReference>
<dbReference type="AlphaFoldDB" id="A0A507AJW6"/>
<feature type="domain" description="NADH:flavin oxidoreductase/NADH oxidase N-terminal" evidence="2">
    <location>
        <begin position="13"/>
        <end position="352"/>
    </location>
</feature>
<dbReference type="InterPro" id="IPR001155">
    <property type="entry name" value="OxRdtase_FMN_N"/>
</dbReference>
<dbReference type="CDD" id="cd02933">
    <property type="entry name" value="OYE_like_FMN"/>
    <property type="match status" value="1"/>
</dbReference>
<dbReference type="InterPro" id="IPR013785">
    <property type="entry name" value="Aldolase_TIM"/>
</dbReference>
<name>A0A507AJW6_9PEZI</name>
<accession>A0A507AJW6</accession>
<proteinExistence type="predicted"/>
<dbReference type="Gene3D" id="3.20.20.70">
    <property type="entry name" value="Aldolase class I"/>
    <property type="match status" value="1"/>
</dbReference>
<evidence type="ECO:0000259" key="2">
    <source>
        <dbReference type="Pfam" id="PF00724"/>
    </source>
</evidence>
<evidence type="ECO:0000256" key="1">
    <source>
        <dbReference type="ARBA" id="ARBA00022630"/>
    </source>
</evidence>
<dbReference type="FunCoup" id="A0A507AJW6">
    <property type="interactions" value="759"/>
</dbReference>
<dbReference type="Pfam" id="PF00724">
    <property type="entry name" value="Oxidored_FMN"/>
    <property type="match status" value="1"/>
</dbReference>
<evidence type="ECO:0000313" key="3">
    <source>
        <dbReference type="EMBL" id="TPX07197.1"/>
    </source>
</evidence>
<dbReference type="OrthoDB" id="276546at2759"/>
<evidence type="ECO:0000313" key="4">
    <source>
        <dbReference type="Proteomes" id="UP000319257"/>
    </source>
</evidence>